<keyword evidence="2 8" id="KW-0812">Transmembrane</keyword>
<dbReference type="RefSeq" id="WP_091345372.1">
    <property type="nucleotide sequence ID" value="NZ_FNRM01000015.1"/>
</dbReference>
<evidence type="ECO:0000256" key="7">
    <source>
        <dbReference type="PROSITE-ProRule" id="PRU00284"/>
    </source>
</evidence>
<dbReference type="SMART" id="SM00304">
    <property type="entry name" value="HAMP"/>
    <property type="match status" value="1"/>
</dbReference>
<keyword evidence="3 8" id="KW-1133">Transmembrane helix</keyword>
<name>A0A1H4FZM9_ALKAM</name>
<dbReference type="GO" id="GO:0006935">
    <property type="term" value="P:chemotaxis"/>
    <property type="evidence" value="ECO:0007669"/>
    <property type="project" value="UniProtKB-ARBA"/>
</dbReference>
<dbReference type="SUPFAM" id="SSF58104">
    <property type="entry name" value="Methyl-accepting chemotaxis protein (MCP) signaling domain"/>
    <property type="match status" value="1"/>
</dbReference>
<dbReference type="FunFam" id="1.10.287.950:FF:000001">
    <property type="entry name" value="Methyl-accepting chemotaxis sensory transducer"/>
    <property type="match status" value="1"/>
</dbReference>
<dbReference type="PANTHER" id="PTHR32089">
    <property type="entry name" value="METHYL-ACCEPTING CHEMOTAXIS PROTEIN MCPB"/>
    <property type="match status" value="1"/>
</dbReference>
<keyword evidence="4 8" id="KW-0472">Membrane</keyword>
<feature type="domain" description="HAMP" evidence="10">
    <location>
        <begin position="376"/>
        <end position="430"/>
    </location>
</feature>
<evidence type="ECO:0000256" key="4">
    <source>
        <dbReference type="ARBA" id="ARBA00023136"/>
    </source>
</evidence>
<organism evidence="11 12">
    <name type="scientific">Alkalimonas amylolytica</name>
    <dbReference type="NCBI Taxonomy" id="152573"/>
    <lineage>
        <taxon>Bacteria</taxon>
        <taxon>Pseudomonadati</taxon>
        <taxon>Pseudomonadota</taxon>
        <taxon>Gammaproteobacteria</taxon>
        <taxon>Alkalimonas</taxon>
    </lineage>
</organism>
<dbReference type="InterPro" id="IPR004089">
    <property type="entry name" value="MCPsignal_dom"/>
</dbReference>
<accession>A0A1H4FZM9</accession>
<dbReference type="CDD" id="cd12913">
    <property type="entry name" value="PDC1_MCP_like"/>
    <property type="match status" value="1"/>
</dbReference>
<dbReference type="SMART" id="SM00283">
    <property type="entry name" value="MA"/>
    <property type="match status" value="1"/>
</dbReference>
<dbReference type="PROSITE" id="PS50885">
    <property type="entry name" value="HAMP"/>
    <property type="match status" value="1"/>
</dbReference>
<evidence type="ECO:0000256" key="2">
    <source>
        <dbReference type="ARBA" id="ARBA00022692"/>
    </source>
</evidence>
<dbReference type="Gene3D" id="1.10.287.950">
    <property type="entry name" value="Methyl-accepting chemotaxis protein"/>
    <property type="match status" value="1"/>
</dbReference>
<evidence type="ECO:0000256" key="6">
    <source>
        <dbReference type="ARBA" id="ARBA00029447"/>
    </source>
</evidence>
<evidence type="ECO:0000313" key="12">
    <source>
        <dbReference type="Proteomes" id="UP000198773"/>
    </source>
</evidence>
<evidence type="ECO:0000256" key="5">
    <source>
        <dbReference type="ARBA" id="ARBA00023224"/>
    </source>
</evidence>
<keyword evidence="5 7" id="KW-0807">Transducer</keyword>
<protein>
    <submittedName>
        <fullName evidence="11">Methyl-accepting chemotaxis protein</fullName>
    </submittedName>
</protein>
<dbReference type="EMBL" id="FNRM01000015">
    <property type="protein sequence ID" value="SEB02836.1"/>
    <property type="molecule type" value="Genomic_DNA"/>
</dbReference>
<dbReference type="Proteomes" id="UP000198773">
    <property type="component" value="Unassembled WGS sequence"/>
</dbReference>
<evidence type="ECO:0000259" key="9">
    <source>
        <dbReference type="PROSITE" id="PS50111"/>
    </source>
</evidence>
<dbReference type="Pfam" id="PF00672">
    <property type="entry name" value="HAMP"/>
    <property type="match status" value="1"/>
</dbReference>
<reference evidence="11 12" key="1">
    <citation type="submission" date="2016-10" db="EMBL/GenBank/DDBJ databases">
        <authorList>
            <person name="de Groot N.N."/>
        </authorList>
    </citation>
    <scope>NUCLEOTIDE SEQUENCE [LARGE SCALE GENOMIC DNA]</scope>
    <source>
        <strain evidence="11 12">CGMCC 1.3430</strain>
    </source>
</reference>
<evidence type="ECO:0000256" key="3">
    <source>
        <dbReference type="ARBA" id="ARBA00022989"/>
    </source>
</evidence>
<sequence>MSAFAFKTMRSQISVIAGSCLILAVAASIGLGVLLSHQLFQFNRSSSTALFQQEVERSLSNQLQVRADEIEQVIMQSLGVAQGLADTMQSLIGSGAMEQLSREHISELVHTAMLNNRQAVGAYIVWEPNAVDGRDTEFRGEGRHSTDDGQFGPYWTRDQRNQLDLRPVTTTDLYSETRDAQGMRLNEWYLCSRDRRGSCVIDPAVWDIQGVPTLMTSIVHPVLMNNRFVGMGGVDISMAFLRQLLAELDRELYQGEGDLRIISYRGFLVGSTQSQQGVGEPLASHEWQQLQPLVRASTASFRQQNDDFVVTVPIALSTFETPWLLEYRVPTSIALADMVQLNDTLSSRFNQSLFWQVLLGIAVALAGAGVLYVVAGRLAKPLQQLTAMVDNLAQSDGDLTQRIGLKRHDEIGHLAKALDLFLQKTHQIVRDTAQLVQQLQGSSTASADISQRTHQQVAQQQRSIEQVATAVTEMSSTASEVASQASLTAESAQQAASSVQQGDQAVVGTARVIGELADSMQQAGAMMSQLEQASTSINSIVEVIRNISEQTNLLALNAAIEAARAGEQGRGFAVVADEVRSLASRTQQSTGEIQSLIGELSGKTQAVVEAMQQNQQMTEQTRQHADEAQQKLKLAIEATHRISDAATQIASAAEEQSVVSEDISKNVVEISTAVASLSQAATDAAEQSQLIAVIAQDIDAQVSRFKY</sequence>
<dbReference type="GO" id="GO:0016020">
    <property type="term" value="C:membrane"/>
    <property type="evidence" value="ECO:0007669"/>
    <property type="project" value="UniProtKB-SubCell"/>
</dbReference>
<comment type="similarity">
    <text evidence="6">Belongs to the methyl-accepting chemotaxis (MCP) protein family.</text>
</comment>
<dbReference type="Gene3D" id="3.30.450.20">
    <property type="entry name" value="PAS domain"/>
    <property type="match status" value="1"/>
</dbReference>
<dbReference type="CDD" id="cd11386">
    <property type="entry name" value="MCP_signal"/>
    <property type="match status" value="1"/>
</dbReference>
<dbReference type="GO" id="GO:0007165">
    <property type="term" value="P:signal transduction"/>
    <property type="evidence" value="ECO:0007669"/>
    <property type="project" value="UniProtKB-KW"/>
</dbReference>
<evidence type="ECO:0000256" key="8">
    <source>
        <dbReference type="SAM" id="Phobius"/>
    </source>
</evidence>
<proteinExistence type="inferred from homology"/>
<gene>
    <name evidence="11" type="ORF">SAMN04488051_11510</name>
</gene>
<dbReference type="STRING" id="152573.SAMN04488051_11510"/>
<feature type="domain" description="Methyl-accepting transducer" evidence="9">
    <location>
        <begin position="435"/>
        <end position="671"/>
    </location>
</feature>
<dbReference type="Pfam" id="PF00015">
    <property type="entry name" value="MCPsignal"/>
    <property type="match status" value="1"/>
</dbReference>
<dbReference type="PANTHER" id="PTHR32089:SF119">
    <property type="entry name" value="METHYL-ACCEPTING CHEMOTAXIS PROTEIN CTPL"/>
    <property type="match status" value="1"/>
</dbReference>
<evidence type="ECO:0000313" key="11">
    <source>
        <dbReference type="EMBL" id="SEB02836.1"/>
    </source>
</evidence>
<dbReference type="AlphaFoldDB" id="A0A1H4FZM9"/>
<comment type="subcellular location">
    <subcellularLocation>
        <location evidence="1">Membrane</location>
        <topology evidence="1">Multi-pass membrane protein</topology>
    </subcellularLocation>
</comment>
<evidence type="ECO:0000256" key="1">
    <source>
        <dbReference type="ARBA" id="ARBA00004141"/>
    </source>
</evidence>
<feature type="transmembrane region" description="Helical" evidence="8">
    <location>
        <begin position="353"/>
        <end position="375"/>
    </location>
</feature>
<keyword evidence="12" id="KW-1185">Reference proteome</keyword>
<dbReference type="CDD" id="cd06225">
    <property type="entry name" value="HAMP"/>
    <property type="match status" value="1"/>
</dbReference>
<dbReference type="InterPro" id="IPR003660">
    <property type="entry name" value="HAMP_dom"/>
</dbReference>
<dbReference type="PROSITE" id="PS50111">
    <property type="entry name" value="CHEMOTAXIS_TRANSDUC_2"/>
    <property type="match status" value="1"/>
</dbReference>
<evidence type="ECO:0000259" key="10">
    <source>
        <dbReference type="PROSITE" id="PS50885"/>
    </source>
</evidence>